<dbReference type="CDD" id="cd00353">
    <property type="entry name" value="Ribosomal_S15p_S13e"/>
    <property type="match status" value="1"/>
</dbReference>
<dbReference type="GO" id="GO:1990904">
    <property type="term" value="C:ribonucleoprotein complex"/>
    <property type="evidence" value="ECO:0007669"/>
    <property type="project" value="UniProtKB-KW"/>
</dbReference>
<dbReference type="AlphaFoldDB" id="A0A1J4VA73"/>
<dbReference type="PANTHER" id="PTHR23321">
    <property type="entry name" value="RIBOSOMAL PROTEIN S15, BACTERIAL AND ORGANELLAR"/>
    <property type="match status" value="1"/>
</dbReference>
<comment type="function">
    <text evidence="4">Forms an intersubunit bridge (bridge B4) with the 23S rRNA of the 50S subunit in the ribosome.</text>
</comment>
<dbReference type="Pfam" id="PF00312">
    <property type="entry name" value="Ribosomal_S15"/>
    <property type="match status" value="1"/>
</dbReference>
<keyword evidence="1 4" id="KW-0689">Ribosomal protein</keyword>
<dbReference type="InterPro" id="IPR009068">
    <property type="entry name" value="uS15_NS1_RNA-bd_sf"/>
</dbReference>
<comment type="caution">
    <text evidence="7">The sequence shown here is derived from an EMBL/GenBank/DDBJ whole genome shotgun (WGS) entry which is preliminary data.</text>
</comment>
<feature type="compositionally biased region" description="Basic residues" evidence="6">
    <location>
        <begin position="1"/>
        <end position="16"/>
    </location>
</feature>
<dbReference type="GO" id="GO:0019843">
    <property type="term" value="F:rRNA binding"/>
    <property type="evidence" value="ECO:0007669"/>
    <property type="project" value="UniProtKB-UniRule"/>
</dbReference>
<comment type="similarity">
    <text evidence="4 5">Belongs to the universal ribosomal protein uS15 family.</text>
</comment>
<protein>
    <recommendedName>
        <fullName evidence="4">Small ribosomal subunit protein uS15</fullName>
    </recommendedName>
</protein>
<evidence type="ECO:0000256" key="5">
    <source>
        <dbReference type="RuleBase" id="RU003919"/>
    </source>
</evidence>
<evidence type="ECO:0000256" key="4">
    <source>
        <dbReference type="HAMAP-Rule" id="MF_01343"/>
    </source>
</evidence>
<evidence type="ECO:0000256" key="3">
    <source>
        <dbReference type="ARBA" id="ARBA00064542"/>
    </source>
</evidence>
<evidence type="ECO:0000313" key="8">
    <source>
        <dbReference type="Proteomes" id="UP000183206"/>
    </source>
</evidence>
<dbReference type="PANTHER" id="PTHR23321:SF26">
    <property type="entry name" value="SMALL RIBOSOMAL SUBUNIT PROTEIN US15M"/>
    <property type="match status" value="1"/>
</dbReference>
<dbReference type="InterPro" id="IPR000589">
    <property type="entry name" value="Ribosomal_uS15"/>
</dbReference>
<dbReference type="Gene3D" id="6.10.250.3130">
    <property type="match status" value="1"/>
</dbReference>
<comment type="function">
    <text evidence="4">One of the primary rRNA binding proteins, it binds directly to 16S rRNA where it helps nucleate assembly of the platform of the 30S subunit by binding and bridging several RNA helices of the 16S rRNA.</text>
</comment>
<keyword evidence="2 4" id="KW-0687">Ribonucleoprotein</keyword>
<dbReference type="GO" id="GO:0006412">
    <property type="term" value="P:translation"/>
    <property type="evidence" value="ECO:0007669"/>
    <property type="project" value="UniProtKB-UniRule"/>
</dbReference>
<reference evidence="7 8" key="1">
    <citation type="journal article" date="2016" name="Environ. Microbiol.">
        <title>Genomic resolution of a cold subsurface aquifer community provides metabolic insights for novel microbes adapted to high CO concentrations.</title>
        <authorList>
            <person name="Probst A.J."/>
            <person name="Castelle C.J."/>
            <person name="Singh A."/>
            <person name="Brown C.T."/>
            <person name="Anantharaman K."/>
            <person name="Sharon I."/>
            <person name="Hug L.A."/>
            <person name="Burstein D."/>
            <person name="Emerson J.B."/>
            <person name="Thomas B.C."/>
            <person name="Banfield J.F."/>
        </authorList>
    </citation>
    <scope>NUCLEOTIDE SEQUENCE [LARGE SCALE GENOMIC DNA]</scope>
    <source>
        <strain evidence="7">CG1_02_47_685</strain>
    </source>
</reference>
<feature type="region of interest" description="Disordered" evidence="6">
    <location>
        <begin position="1"/>
        <end position="25"/>
    </location>
</feature>
<dbReference type="GO" id="GO:0003735">
    <property type="term" value="F:structural constituent of ribosome"/>
    <property type="evidence" value="ECO:0007669"/>
    <property type="project" value="InterPro"/>
</dbReference>
<evidence type="ECO:0000256" key="2">
    <source>
        <dbReference type="ARBA" id="ARBA00023274"/>
    </source>
</evidence>
<dbReference type="STRING" id="1805282.AUJ44_01410"/>
<proteinExistence type="inferred from homology"/>
<dbReference type="InterPro" id="IPR005290">
    <property type="entry name" value="Ribosomal_uS15_bac-type"/>
</dbReference>
<dbReference type="SMART" id="SM01387">
    <property type="entry name" value="Ribosomal_S15"/>
    <property type="match status" value="1"/>
</dbReference>
<accession>A0A1J4VA73</accession>
<organism evidence="7 8">
    <name type="scientific">Candidatus Nomurabacteria bacterium CG1_02_47_685</name>
    <dbReference type="NCBI Taxonomy" id="1805282"/>
    <lineage>
        <taxon>Bacteria</taxon>
        <taxon>Candidatus Nomuraibacteriota</taxon>
    </lineage>
</organism>
<evidence type="ECO:0000256" key="1">
    <source>
        <dbReference type="ARBA" id="ARBA00022980"/>
    </source>
</evidence>
<dbReference type="GO" id="GO:0005737">
    <property type="term" value="C:cytoplasm"/>
    <property type="evidence" value="ECO:0007669"/>
    <property type="project" value="UniProtKB-ARBA"/>
</dbReference>
<evidence type="ECO:0000256" key="6">
    <source>
        <dbReference type="SAM" id="MobiDB-lite"/>
    </source>
</evidence>
<comment type="subunit">
    <text evidence="3 4">Part of the 30S ribosomal subunit. Forms a bridge to the 50S subunit in the 70S ribosome, contacting the 23S rRNA.</text>
</comment>
<gene>
    <name evidence="4" type="primary">rpsO</name>
    <name evidence="7" type="ORF">AUJ44_01410</name>
</gene>
<name>A0A1J4VA73_9BACT</name>
<dbReference type="Gene3D" id="1.10.287.10">
    <property type="entry name" value="S15/NS1, RNA-binding"/>
    <property type="match status" value="1"/>
</dbReference>
<keyword evidence="4" id="KW-0699">rRNA-binding</keyword>
<dbReference type="FunFam" id="1.10.287.10:FF:000002">
    <property type="entry name" value="30S ribosomal protein S15"/>
    <property type="match status" value="1"/>
</dbReference>
<keyword evidence="4" id="KW-0694">RNA-binding</keyword>
<dbReference type="HAMAP" id="MF_01343_B">
    <property type="entry name" value="Ribosomal_uS15_B"/>
    <property type="match status" value="1"/>
</dbReference>
<evidence type="ECO:0000313" key="7">
    <source>
        <dbReference type="EMBL" id="OIO32944.1"/>
    </source>
</evidence>
<dbReference type="Proteomes" id="UP000183206">
    <property type="component" value="Unassembled WGS sequence"/>
</dbReference>
<dbReference type="SUPFAM" id="SSF47060">
    <property type="entry name" value="S15/NS1 RNA-binding domain"/>
    <property type="match status" value="1"/>
</dbReference>
<dbReference type="NCBIfam" id="TIGR00952">
    <property type="entry name" value="S15_bact"/>
    <property type="match status" value="1"/>
</dbReference>
<dbReference type="EMBL" id="MNVO01000024">
    <property type="protein sequence ID" value="OIO32944.1"/>
    <property type="molecule type" value="Genomic_DNA"/>
</dbReference>
<dbReference type="GO" id="GO:0005840">
    <property type="term" value="C:ribosome"/>
    <property type="evidence" value="ECO:0007669"/>
    <property type="project" value="UniProtKB-KW"/>
</dbReference>
<sequence>MLTMKKKQNVIKKHQRHEKDSGSTEVQVAILTKQINDLAVHLKKNHKDNHSRRGLLQMVATRHAHMKYLKKKDGKRYDALSKKLGIK</sequence>